<evidence type="ECO:0000313" key="1">
    <source>
        <dbReference type="EMBL" id="KAJ9555615.1"/>
    </source>
</evidence>
<dbReference type="Proteomes" id="UP001172457">
    <property type="component" value="Chromosome 3"/>
</dbReference>
<organism evidence="1 2">
    <name type="scientific">Centaurea solstitialis</name>
    <name type="common">yellow star-thistle</name>
    <dbReference type="NCBI Taxonomy" id="347529"/>
    <lineage>
        <taxon>Eukaryota</taxon>
        <taxon>Viridiplantae</taxon>
        <taxon>Streptophyta</taxon>
        <taxon>Embryophyta</taxon>
        <taxon>Tracheophyta</taxon>
        <taxon>Spermatophyta</taxon>
        <taxon>Magnoliopsida</taxon>
        <taxon>eudicotyledons</taxon>
        <taxon>Gunneridae</taxon>
        <taxon>Pentapetalae</taxon>
        <taxon>asterids</taxon>
        <taxon>campanulids</taxon>
        <taxon>Asterales</taxon>
        <taxon>Asteraceae</taxon>
        <taxon>Carduoideae</taxon>
        <taxon>Cardueae</taxon>
        <taxon>Centaureinae</taxon>
        <taxon>Centaurea</taxon>
    </lineage>
</organism>
<keyword evidence="2" id="KW-1185">Reference proteome</keyword>
<dbReference type="EMBL" id="JARYMX010000003">
    <property type="protein sequence ID" value="KAJ9555615.1"/>
    <property type="molecule type" value="Genomic_DNA"/>
</dbReference>
<dbReference type="AlphaFoldDB" id="A0AA38T749"/>
<protein>
    <submittedName>
        <fullName evidence="1">Uncharacterized protein</fullName>
    </submittedName>
</protein>
<reference evidence="1" key="1">
    <citation type="submission" date="2023-03" db="EMBL/GenBank/DDBJ databases">
        <title>Chromosome-scale reference genome and RAD-based genetic map of yellow starthistle (Centaurea solstitialis) reveal putative structural variation and QTLs associated with invader traits.</title>
        <authorList>
            <person name="Reatini B."/>
            <person name="Cang F.A."/>
            <person name="Jiang Q."/>
            <person name="Mckibben M.T.W."/>
            <person name="Barker M.S."/>
            <person name="Rieseberg L.H."/>
            <person name="Dlugosch K.M."/>
        </authorList>
    </citation>
    <scope>NUCLEOTIDE SEQUENCE</scope>
    <source>
        <strain evidence="1">CAN-66</strain>
        <tissue evidence="1">Leaf</tissue>
    </source>
</reference>
<name>A0AA38T749_9ASTR</name>
<evidence type="ECO:0000313" key="2">
    <source>
        <dbReference type="Proteomes" id="UP001172457"/>
    </source>
</evidence>
<sequence>MPSHGRRKTSDQCSGTYKLKAAYEYSLIGSFMDFFEGLTYEHVNFIFSDVTYPQESAHYTLNPNAYKFAYSEPGVSRTTIIVMLMKSMIRHTGIMDLLGKWRMLQI</sequence>
<proteinExistence type="predicted"/>
<gene>
    <name evidence="1" type="ORF">OSB04_010229</name>
</gene>
<comment type="caution">
    <text evidence="1">The sequence shown here is derived from an EMBL/GenBank/DDBJ whole genome shotgun (WGS) entry which is preliminary data.</text>
</comment>
<accession>A0AA38T749</accession>